<evidence type="ECO:0000256" key="1">
    <source>
        <dbReference type="SAM" id="MobiDB-lite"/>
    </source>
</evidence>
<reference evidence="2 3" key="1">
    <citation type="journal article" date="2012" name="PLoS ONE">
        <title>Sequence and analysis of the genome of the pathogenic yeast Candida orthopsilosis.</title>
        <authorList>
            <person name="Riccombeni A."/>
            <person name="Vidanes G."/>
            <person name="Proux-Wera E."/>
            <person name="Wolfe K.H."/>
            <person name="Butler G."/>
        </authorList>
    </citation>
    <scope>NUCLEOTIDE SEQUENCE [LARGE SCALE GENOMIC DNA]</scope>
    <source>
        <strain evidence="2 3">Co 90-125</strain>
    </source>
</reference>
<feature type="region of interest" description="Disordered" evidence="1">
    <location>
        <begin position="1"/>
        <end position="52"/>
    </location>
</feature>
<dbReference type="AlphaFoldDB" id="H8WXE5"/>
<dbReference type="eggNOG" id="ENOG502RPXT">
    <property type="taxonomic scope" value="Eukaryota"/>
</dbReference>
<evidence type="ECO:0000313" key="2">
    <source>
        <dbReference type="EMBL" id="CCG21451.1"/>
    </source>
</evidence>
<dbReference type="GeneID" id="14537470"/>
<dbReference type="Proteomes" id="UP000005018">
    <property type="component" value="Chromosome 1"/>
</dbReference>
<proteinExistence type="predicted"/>
<accession>H8WXE5</accession>
<sequence length="370" mass="42723">MTEIDEKIDHFEGDSNRTMSPRLDSNMGSVFDTPKPPLTSSTLGTSPQQAEPDKLKAHDAQIRLKQELIEEKQRLLKIKADKLNRIETLQTRVEQLSKLQQESNVKTQLNELLQKSQVEFYKNLRTRNQKQEKYMLQHLNVLPSPDWDLRLSLAKQFIPFLDIDKLKTYNEYVDDKLVRVFQFTILSPLVLNLTLKLEINTSNDSVYQMLVMTNLKTLRMLSSSFTTALINDYIPNGKINCVMYGLNSLTKLIQKRTRIWHQLIVKHKSLIASDRLVNIPDEVSDYKKLYANLKSVESIDLIINNYKVSLYWSITNNDHLTGSCQSDLQLYITQNGTTTLKNAGSLFTSLVPRYGIINSLEIILCNVFNY</sequence>
<keyword evidence="3" id="KW-1185">Reference proteome</keyword>
<dbReference type="HOGENOM" id="CLU_048006_0_0_1"/>
<evidence type="ECO:0000313" key="3">
    <source>
        <dbReference type="Proteomes" id="UP000005018"/>
    </source>
</evidence>
<dbReference type="OrthoDB" id="4076147at2759"/>
<feature type="compositionally biased region" description="Basic and acidic residues" evidence="1">
    <location>
        <begin position="1"/>
        <end position="15"/>
    </location>
</feature>
<name>H8WXE5_CANO9</name>
<dbReference type="EMBL" id="HE681719">
    <property type="protein sequence ID" value="CCG21451.1"/>
    <property type="molecule type" value="Genomic_DNA"/>
</dbReference>
<gene>
    <name evidence="2" type="ORF">CORT_0A10650</name>
</gene>
<organism evidence="2 3">
    <name type="scientific">Candida orthopsilosis (strain 90-125)</name>
    <name type="common">Yeast</name>
    <dbReference type="NCBI Taxonomy" id="1136231"/>
    <lineage>
        <taxon>Eukaryota</taxon>
        <taxon>Fungi</taxon>
        <taxon>Dikarya</taxon>
        <taxon>Ascomycota</taxon>
        <taxon>Saccharomycotina</taxon>
        <taxon>Pichiomycetes</taxon>
        <taxon>Debaryomycetaceae</taxon>
        <taxon>Candida/Lodderomyces clade</taxon>
        <taxon>Candida</taxon>
    </lineage>
</organism>
<dbReference type="KEGG" id="cot:CORT_0A10650"/>
<dbReference type="RefSeq" id="XP_003866889.1">
    <property type="nucleotide sequence ID" value="XM_003866841.1"/>
</dbReference>
<protein>
    <submittedName>
        <fullName evidence="2">Uncharacterized protein</fullName>
    </submittedName>
</protein>
<feature type="compositionally biased region" description="Polar residues" evidence="1">
    <location>
        <begin position="38"/>
        <end position="49"/>
    </location>
</feature>